<keyword evidence="2" id="KW-1185">Reference proteome</keyword>
<protein>
    <submittedName>
        <fullName evidence="1">Glycosyltransferase</fullName>
    </submittedName>
</protein>
<dbReference type="Proteomes" id="UP000657006">
    <property type="component" value="Unassembled WGS sequence"/>
</dbReference>
<gene>
    <name evidence="1" type="ORF">H8730_05125</name>
</gene>
<dbReference type="Gene3D" id="3.40.50.2000">
    <property type="entry name" value="Glycogen Phosphorylase B"/>
    <property type="match status" value="2"/>
</dbReference>
<dbReference type="AlphaFoldDB" id="A0A926DRY4"/>
<evidence type="ECO:0000313" key="2">
    <source>
        <dbReference type="Proteomes" id="UP000657006"/>
    </source>
</evidence>
<proteinExistence type="predicted"/>
<sequence>MNILIVMDCFRYGGLSKMMNWLAGYLTEQGNGVTLCSVYHSDYTDRLGKNVKFVSFEIAESTSKIKRNTSILIKKCRKFYELILKEKFDLVLSVGDPCLYFVLLFRGMLDYKVVVAERVDPYHCRGMGDRLKRKLYYSCDGFVFQTVGARDFFKKDIIEHAIVIPNPVVPADDVPRWDATKADKSIVYVGRYDPVQKRSDIMFRAFSEILKVHSDFVLEVYGGGYDNAAVKAQCEQLNIHKNVRFNGVTNDVYRQLVKSSIFLFTSDFEGIPNAVIEAMMVGIPIVATDCSPGGARMLLVDGEYGYLAECGNAKSIAKQVCYVIEHMDEAIAKANKCPESLKRFDASEIGRKWENYLKSIVGEREEKAK</sequence>
<organism evidence="1 2">
    <name type="scientific">Bianquea renquensis</name>
    <dbReference type="NCBI Taxonomy" id="2763661"/>
    <lineage>
        <taxon>Bacteria</taxon>
        <taxon>Bacillati</taxon>
        <taxon>Bacillota</taxon>
        <taxon>Clostridia</taxon>
        <taxon>Eubacteriales</taxon>
        <taxon>Bianqueaceae</taxon>
        <taxon>Bianquea</taxon>
    </lineage>
</organism>
<comment type="caution">
    <text evidence="1">The sequence shown here is derived from an EMBL/GenBank/DDBJ whole genome shotgun (WGS) entry which is preliminary data.</text>
</comment>
<dbReference type="PANTHER" id="PTHR12526">
    <property type="entry name" value="GLYCOSYLTRANSFERASE"/>
    <property type="match status" value="1"/>
</dbReference>
<dbReference type="Pfam" id="PF13692">
    <property type="entry name" value="Glyco_trans_1_4"/>
    <property type="match status" value="1"/>
</dbReference>
<dbReference type="SUPFAM" id="SSF53756">
    <property type="entry name" value="UDP-Glycosyltransferase/glycogen phosphorylase"/>
    <property type="match status" value="1"/>
</dbReference>
<dbReference type="RefSeq" id="WP_177719694.1">
    <property type="nucleotide sequence ID" value="NZ_JACRSQ010000005.1"/>
</dbReference>
<evidence type="ECO:0000313" key="1">
    <source>
        <dbReference type="EMBL" id="MBC8542923.1"/>
    </source>
</evidence>
<dbReference type="EMBL" id="JACRSQ010000005">
    <property type="protein sequence ID" value="MBC8542923.1"/>
    <property type="molecule type" value="Genomic_DNA"/>
</dbReference>
<reference evidence="1" key="1">
    <citation type="submission" date="2020-08" db="EMBL/GenBank/DDBJ databases">
        <title>Genome public.</title>
        <authorList>
            <person name="Liu C."/>
            <person name="Sun Q."/>
        </authorList>
    </citation>
    <scope>NUCLEOTIDE SEQUENCE</scope>
    <source>
        <strain evidence="1">NSJ-32</strain>
    </source>
</reference>
<name>A0A926DRY4_9FIRM</name>
<dbReference type="PANTHER" id="PTHR12526:SF630">
    <property type="entry name" value="GLYCOSYLTRANSFERASE"/>
    <property type="match status" value="1"/>
</dbReference>
<accession>A0A926DRY4</accession>